<proteinExistence type="predicted"/>
<sequence length="78" mass="8382">MSIGPKALPPKAKAKRAAEVKRLARDKAALRLGIAMQINSTAGFNEYMDKLARRVQFIAVSMFVLGALLGLAVGWVAL</sequence>
<gene>
    <name evidence="2" type="ORF">UFOVP1360_33</name>
</gene>
<accession>A0A6J5RUU7</accession>
<feature type="transmembrane region" description="Helical" evidence="1">
    <location>
        <begin position="57"/>
        <end position="77"/>
    </location>
</feature>
<evidence type="ECO:0000313" key="2">
    <source>
        <dbReference type="EMBL" id="CAB4202027.1"/>
    </source>
</evidence>
<evidence type="ECO:0000256" key="1">
    <source>
        <dbReference type="SAM" id="Phobius"/>
    </source>
</evidence>
<keyword evidence="1" id="KW-0472">Membrane</keyword>
<protein>
    <submittedName>
        <fullName evidence="2">Uncharacterized protein</fullName>
    </submittedName>
</protein>
<dbReference type="EMBL" id="LR797310">
    <property type="protein sequence ID" value="CAB4202027.1"/>
    <property type="molecule type" value="Genomic_DNA"/>
</dbReference>
<name>A0A6J5RUU7_9CAUD</name>
<reference evidence="2" key="1">
    <citation type="submission" date="2020-05" db="EMBL/GenBank/DDBJ databases">
        <authorList>
            <person name="Chiriac C."/>
            <person name="Salcher M."/>
            <person name="Ghai R."/>
            <person name="Kavagutti S V."/>
        </authorList>
    </citation>
    <scope>NUCLEOTIDE SEQUENCE</scope>
</reference>
<keyword evidence="1" id="KW-1133">Transmembrane helix</keyword>
<organism evidence="2">
    <name type="scientific">uncultured Caudovirales phage</name>
    <dbReference type="NCBI Taxonomy" id="2100421"/>
    <lineage>
        <taxon>Viruses</taxon>
        <taxon>Duplodnaviria</taxon>
        <taxon>Heunggongvirae</taxon>
        <taxon>Uroviricota</taxon>
        <taxon>Caudoviricetes</taxon>
        <taxon>Peduoviridae</taxon>
        <taxon>Maltschvirus</taxon>
        <taxon>Maltschvirus maltsch</taxon>
    </lineage>
</organism>
<keyword evidence="1" id="KW-0812">Transmembrane</keyword>